<comment type="subcellular location">
    <subcellularLocation>
        <location evidence="1">Membrane</location>
    </subcellularLocation>
</comment>
<dbReference type="EMBL" id="CABEEP010000001">
    <property type="protein sequence ID" value="VTQ61962.1"/>
    <property type="molecule type" value="Genomic_DNA"/>
</dbReference>
<dbReference type="InterPro" id="IPR012338">
    <property type="entry name" value="Beta-lactam/transpept-like"/>
</dbReference>
<dbReference type="Proteomes" id="UP000352698">
    <property type="component" value="Unassembled WGS sequence"/>
</dbReference>
<evidence type="ECO:0000256" key="2">
    <source>
        <dbReference type="ARBA" id="ARBA00023136"/>
    </source>
</evidence>
<dbReference type="InterPro" id="IPR050491">
    <property type="entry name" value="AmpC-like"/>
</dbReference>
<proteinExistence type="predicted"/>
<gene>
    <name evidence="3" type="primary">fmtA</name>
    <name evidence="3" type="ORF">NCTC12204_00905</name>
</gene>
<reference evidence="3 4" key="1">
    <citation type="submission" date="2019-05" db="EMBL/GenBank/DDBJ databases">
        <authorList>
            <consortium name="Pathogen Informatics"/>
        </authorList>
    </citation>
    <scope>NUCLEOTIDE SEQUENCE [LARGE SCALE GENOMIC DNA]</scope>
    <source>
        <strain evidence="3 4">NCTC12204</strain>
    </source>
</reference>
<sequence>MKGPYDTMIKKGKHAKKGAFPFFSIILVLLSISVLSTGMIIGWSIYTKEQARNDSDSLKAKQTLSLTPEEKKLSEKINHLLIKHDYIGSIYVKKNNHVIFERGYGYANKENDQLNRPYLYYQIGSIQKAMTALLILKQVELGHLSLNTKLAKFYPQIPNSQKISIEDLLYMRSGLKPTAKPTTPLSDTEVVQFAVQHLKLVDYHTYRYEPLNFTILAGILINLTHQPYEKLVENEIIKPLDLKQTAFYDQVKNSPHHALSYQMSASDDYWKPLTESQTAIHNELGTGNISMSVLDLNTFFTKVLSGKMIPQKLLFTLWKPSPTGHPYRGGVYCGNDYVLAQGNINRFHSVAVFKRDLKDAVVMESNDQSDKKIKLTALDLRNRIYNLIEGSKILEEN</sequence>
<dbReference type="AlphaFoldDB" id="A0A449E4S0"/>
<dbReference type="Pfam" id="PF00144">
    <property type="entry name" value="Beta-lactamase"/>
    <property type="match status" value="1"/>
</dbReference>
<comment type="caution">
    <text evidence="3">The sequence shown here is derived from an EMBL/GenBank/DDBJ whole genome shotgun (WGS) entry which is preliminary data.</text>
</comment>
<dbReference type="GO" id="GO:0016020">
    <property type="term" value="C:membrane"/>
    <property type="evidence" value="ECO:0007669"/>
    <property type="project" value="UniProtKB-SubCell"/>
</dbReference>
<name>A0A449E4S0_ENTHR</name>
<dbReference type="Gene3D" id="3.40.710.10">
    <property type="entry name" value="DD-peptidase/beta-lactamase superfamily"/>
    <property type="match status" value="1"/>
</dbReference>
<accession>A0A449E4S0</accession>
<protein>
    <submittedName>
        <fullName evidence="3">Penicillin-binding protein</fullName>
    </submittedName>
</protein>
<evidence type="ECO:0000313" key="4">
    <source>
        <dbReference type="Proteomes" id="UP000352698"/>
    </source>
</evidence>
<dbReference type="PANTHER" id="PTHR46825:SF11">
    <property type="entry name" value="PENICILLIN-BINDING PROTEIN 4"/>
    <property type="match status" value="1"/>
</dbReference>
<evidence type="ECO:0000313" key="3">
    <source>
        <dbReference type="EMBL" id="VTQ61962.1"/>
    </source>
</evidence>
<dbReference type="PANTHER" id="PTHR46825">
    <property type="entry name" value="D-ALANYL-D-ALANINE-CARBOXYPEPTIDASE/ENDOPEPTIDASE AMPH"/>
    <property type="match status" value="1"/>
</dbReference>
<dbReference type="SUPFAM" id="SSF56601">
    <property type="entry name" value="beta-lactamase/transpeptidase-like"/>
    <property type="match status" value="1"/>
</dbReference>
<organism evidence="3 4">
    <name type="scientific">Enterococcus hirae</name>
    <dbReference type="NCBI Taxonomy" id="1354"/>
    <lineage>
        <taxon>Bacteria</taxon>
        <taxon>Bacillati</taxon>
        <taxon>Bacillota</taxon>
        <taxon>Bacilli</taxon>
        <taxon>Lactobacillales</taxon>
        <taxon>Enterococcaceae</taxon>
        <taxon>Enterococcus</taxon>
    </lineage>
</organism>
<evidence type="ECO:0000256" key="1">
    <source>
        <dbReference type="ARBA" id="ARBA00004370"/>
    </source>
</evidence>
<keyword evidence="2" id="KW-0472">Membrane</keyword>
<dbReference type="InterPro" id="IPR001466">
    <property type="entry name" value="Beta-lactam-related"/>
</dbReference>